<dbReference type="GO" id="GO:0043409">
    <property type="term" value="P:negative regulation of MAPK cascade"/>
    <property type="evidence" value="ECO:0007669"/>
    <property type="project" value="Ensembl"/>
</dbReference>
<evidence type="ECO:0000256" key="5">
    <source>
        <dbReference type="ARBA" id="ARBA00022553"/>
    </source>
</evidence>
<dbReference type="GO" id="GO:0050860">
    <property type="term" value="P:negative regulation of T cell receptor signaling pathway"/>
    <property type="evidence" value="ECO:0007669"/>
    <property type="project" value="Ensembl"/>
</dbReference>
<keyword evidence="6" id="KW-0677">Repeat</keyword>
<keyword evidence="13" id="KW-0812">Transmembrane</keyword>
<dbReference type="InterPro" id="IPR036860">
    <property type="entry name" value="SH2_dom_sf"/>
</dbReference>
<dbReference type="SMART" id="SM00404">
    <property type="entry name" value="PTPc_motif"/>
    <property type="match status" value="1"/>
</dbReference>
<dbReference type="PROSITE" id="PS00383">
    <property type="entry name" value="TYR_PHOSPHATASE_1"/>
    <property type="match status" value="1"/>
</dbReference>
<keyword evidence="7" id="KW-0378">Hydrolase</keyword>
<dbReference type="PANTHER" id="PTHR46257:SF4">
    <property type="entry name" value="TYROSINE-PROTEIN PHOSPHATASE NON-RECEPTOR TYPE 6"/>
    <property type="match status" value="1"/>
</dbReference>
<feature type="domain" description="SH2" evidence="14">
    <location>
        <begin position="238"/>
        <end position="334"/>
    </location>
</feature>
<dbReference type="Pfam" id="PF00102">
    <property type="entry name" value="Y_phosphatase"/>
    <property type="match status" value="1"/>
</dbReference>
<dbReference type="GO" id="GO:0004726">
    <property type="term" value="F:non-membrane spanning protein tyrosine phosphatase activity"/>
    <property type="evidence" value="ECO:0007669"/>
    <property type="project" value="TreeGrafter"/>
</dbReference>
<organism evidence="17 18">
    <name type="scientific">Taeniopygia guttata</name>
    <name type="common">Zebra finch</name>
    <name type="synonym">Poephila guttata</name>
    <dbReference type="NCBI Taxonomy" id="59729"/>
    <lineage>
        <taxon>Eukaryota</taxon>
        <taxon>Metazoa</taxon>
        <taxon>Chordata</taxon>
        <taxon>Craniata</taxon>
        <taxon>Vertebrata</taxon>
        <taxon>Euteleostomi</taxon>
        <taxon>Archelosauria</taxon>
        <taxon>Archosauria</taxon>
        <taxon>Dinosauria</taxon>
        <taxon>Saurischia</taxon>
        <taxon>Theropoda</taxon>
        <taxon>Coelurosauria</taxon>
        <taxon>Aves</taxon>
        <taxon>Neognathae</taxon>
        <taxon>Neoaves</taxon>
        <taxon>Telluraves</taxon>
        <taxon>Australaves</taxon>
        <taxon>Passeriformes</taxon>
        <taxon>Passeroidea</taxon>
        <taxon>Estrildidae</taxon>
        <taxon>Estrildinae</taxon>
        <taxon>Taeniopygia</taxon>
    </lineage>
</organism>
<dbReference type="EC" id="3.1.3.48" evidence="3"/>
<dbReference type="GO" id="GO:0002924">
    <property type="term" value="P:negative regulation of humoral immune response mediated by circulating immunoglobulin"/>
    <property type="evidence" value="ECO:0007669"/>
    <property type="project" value="Ensembl"/>
</dbReference>
<comment type="subcellular location">
    <subcellularLocation>
        <location evidence="1">Cytoplasm</location>
    </subcellularLocation>
</comment>
<feature type="domain" description="Tyrosine-protein phosphatase" evidence="15">
    <location>
        <begin position="489"/>
        <end position="760"/>
    </location>
</feature>
<dbReference type="GO" id="GO:0000278">
    <property type="term" value="P:mitotic cell cycle"/>
    <property type="evidence" value="ECO:0007669"/>
    <property type="project" value="TreeGrafter"/>
</dbReference>
<feature type="compositionally biased region" description="Basic and acidic residues" evidence="12">
    <location>
        <begin position="805"/>
        <end position="833"/>
    </location>
</feature>
<feature type="transmembrane region" description="Helical" evidence="13">
    <location>
        <begin position="213"/>
        <end position="234"/>
    </location>
</feature>
<dbReference type="InterPro" id="IPR000980">
    <property type="entry name" value="SH2"/>
</dbReference>
<feature type="region of interest" description="Disordered" evidence="12">
    <location>
        <begin position="792"/>
        <end position="840"/>
    </location>
</feature>
<evidence type="ECO:0000256" key="9">
    <source>
        <dbReference type="ARBA" id="ARBA00022999"/>
    </source>
</evidence>
<dbReference type="GO" id="GO:0031665">
    <property type="term" value="P:negative regulation of lipopolysaccharide-mediated signaling pathway"/>
    <property type="evidence" value="ECO:0007669"/>
    <property type="project" value="Ensembl"/>
</dbReference>
<dbReference type="PRINTS" id="PR00700">
    <property type="entry name" value="PRTYPHPHTASE"/>
</dbReference>
<keyword evidence="13" id="KW-0472">Membrane</keyword>
<dbReference type="GO" id="GO:0030220">
    <property type="term" value="P:platelet formation"/>
    <property type="evidence" value="ECO:0007669"/>
    <property type="project" value="Ensembl"/>
</dbReference>
<dbReference type="GO" id="GO:0019901">
    <property type="term" value="F:protein kinase binding"/>
    <property type="evidence" value="ECO:0007669"/>
    <property type="project" value="Ensembl"/>
</dbReference>
<dbReference type="GO" id="GO:0050839">
    <property type="term" value="F:cell adhesion molecule binding"/>
    <property type="evidence" value="ECO:0007669"/>
    <property type="project" value="Ensembl"/>
</dbReference>
<evidence type="ECO:0000256" key="2">
    <source>
        <dbReference type="ARBA" id="ARBA00010750"/>
    </source>
</evidence>
<dbReference type="GO" id="GO:2000045">
    <property type="term" value="P:regulation of G1/S transition of mitotic cell cycle"/>
    <property type="evidence" value="ECO:0007669"/>
    <property type="project" value="Ensembl"/>
</dbReference>
<comment type="similarity">
    <text evidence="2">Belongs to the protein-tyrosine phosphatase family. Non-receptor class 2 subfamily.</text>
</comment>
<dbReference type="GO" id="GO:0001784">
    <property type="term" value="F:phosphotyrosine residue binding"/>
    <property type="evidence" value="ECO:0007669"/>
    <property type="project" value="Ensembl"/>
</dbReference>
<evidence type="ECO:0000313" key="18">
    <source>
        <dbReference type="Proteomes" id="UP000007754"/>
    </source>
</evidence>
<dbReference type="GO" id="GO:1902564">
    <property type="term" value="P:negative regulation of neutrophil activation"/>
    <property type="evidence" value="ECO:0007669"/>
    <property type="project" value="Ensembl"/>
</dbReference>
<evidence type="ECO:0000256" key="3">
    <source>
        <dbReference type="ARBA" id="ARBA00013064"/>
    </source>
</evidence>
<dbReference type="GO" id="GO:0016525">
    <property type="term" value="P:negative regulation of angiogenesis"/>
    <property type="evidence" value="ECO:0007669"/>
    <property type="project" value="Ensembl"/>
</dbReference>
<evidence type="ECO:0000256" key="12">
    <source>
        <dbReference type="SAM" id="MobiDB-lite"/>
    </source>
</evidence>
<gene>
    <name evidence="17" type="primary">PTPN6</name>
</gene>
<dbReference type="InterPro" id="IPR029021">
    <property type="entry name" value="Prot-tyrosine_phosphatase-like"/>
</dbReference>
<reference evidence="17" key="2">
    <citation type="submission" date="2025-08" db="UniProtKB">
        <authorList>
            <consortium name="Ensembl"/>
        </authorList>
    </citation>
    <scope>IDENTIFICATION</scope>
</reference>
<dbReference type="GO" id="GO:0000165">
    <property type="term" value="P:MAPK cascade"/>
    <property type="evidence" value="ECO:0007669"/>
    <property type="project" value="Ensembl"/>
</dbReference>
<dbReference type="GO" id="GO:0002244">
    <property type="term" value="P:hematopoietic progenitor cell differentiation"/>
    <property type="evidence" value="ECO:0007669"/>
    <property type="project" value="Ensembl"/>
</dbReference>
<evidence type="ECO:0000256" key="13">
    <source>
        <dbReference type="SAM" id="Phobius"/>
    </source>
</evidence>
<comment type="catalytic activity">
    <reaction evidence="10">
        <text>O-phospho-L-tyrosyl-[protein] + H2O = L-tyrosyl-[protein] + phosphate</text>
        <dbReference type="Rhea" id="RHEA:10684"/>
        <dbReference type="Rhea" id="RHEA-COMP:10136"/>
        <dbReference type="Rhea" id="RHEA-COMP:20101"/>
        <dbReference type="ChEBI" id="CHEBI:15377"/>
        <dbReference type="ChEBI" id="CHEBI:43474"/>
        <dbReference type="ChEBI" id="CHEBI:46858"/>
        <dbReference type="ChEBI" id="CHEBI:61978"/>
        <dbReference type="EC" id="3.1.3.48"/>
    </reaction>
</comment>
<keyword evidence="5" id="KW-0597">Phosphoprotein</keyword>
<dbReference type="GO" id="GO:0050859">
    <property type="term" value="P:negative regulation of B cell receptor signaling pathway"/>
    <property type="evidence" value="ECO:0007669"/>
    <property type="project" value="Ensembl"/>
</dbReference>
<dbReference type="FunFam" id="3.90.190.10:FF:000018">
    <property type="entry name" value="Tyrosine-protein phosphatase non-receptor type"/>
    <property type="match status" value="1"/>
</dbReference>
<dbReference type="OMA" id="VTHIKIN"/>
<keyword evidence="8" id="KW-0904">Protein phosphatase</keyword>
<dbReference type="GO" id="GO:0005737">
    <property type="term" value="C:cytoplasm"/>
    <property type="evidence" value="ECO:0007669"/>
    <property type="project" value="UniProtKB-SubCell"/>
</dbReference>
<dbReference type="GO" id="GO:1900017">
    <property type="term" value="P:positive regulation of cytokine production involved in inflammatory response"/>
    <property type="evidence" value="ECO:0007669"/>
    <property type="project" value="Ensembl"/>
</dbReference>
<dbReference type="GO" id="GO:0051897">
    <property type="term" value="P:positive regulation of phosphatidylinositol 3-kinase/protein kinase B signal transduction"/>
    <property type="evidence" value="ECO:0007669"/>
    <property type="project" value="Ensembl"/>
</dbReference>
<dbReference type="GO" id="GO:0005730">
    <property type="term" value="C:nucleolus"/>
    <property type="evidence" value="ECO:0007669"/>
    <property type="project" value="Ensembl"/>
</dbReference>
<dbReference type="Pfam" id="PF00017">
    <property type="entry name" value="SH2"/>
    <property type="match status" value="2"/>
</dbReference>
<evidence type="ECO:0000313" key="17">
    <source>
        <dbReference type="Ensembl" id="ENSTGUP00000031601.1"/>
    </source>
</evidence>
<evidence type="ECO:0000259" key="14">
    <source>
        <dbReference type="PROSITE" id="PS50001"/>
    </source>
</evidence>
<dbReference type="GO" id="GO:0033007">
    <property type="term" value="P:negative regulation of mast cell activation involved in immune response"/>
    <property type="evidence" value="ECO:0007669"/>
    <property type="project" value="Ensembl"/>
</dbReference>
<accession>A0A674HAG0</accession>
<feature type="domain" description="Tyrosine specific protein phosphatases" evidence="16">
    <location>
        <begin position="675"/>
        <end position="751"/>
    </location>
</feature>
<evidence type="ECO:0000259" key="15">
    <source>
        <dbReference type="PROSITE" id="PS50055"/>
    </source>
</evidence>
<evidence type="ECO:0000259" key="16">
    <source>
        <dbReference type="PROSITE" id="PS50056"/>
    </source>
</evidence>
<dbReference type="GO" id="GO:0042098">
    <property type="term" value="P:T cell proliferation"/>
    <property type="evidence" value="ECO:0007669"/>
    <property type="project" value="Ensembl"/>
</dbReference>
<dbReference type="GO" id="GO:0042105">
    <property type="term" value="C:alpha-beta T cell receptor complex"/>
    <property type="evidence" value="ECO:0007669"/>
    <property type="project" value="Ensembl"/>
</dbReference>
<reference evidence="17" key="3">
    <citation type="submission" date="2025-09" db="UniProtKB">
        <authorList>
            <consortium name="Ensembl"/>
        </authorList>
    </citation>
    <scope>IDENTIFICATION</scope>
</reference>
<dbReference type="FunFam" id="3.30.505.10:FF:000012">
    <property type="entry name" value="Tyrosine-protein phosphatase non-receptor type"/>
    <property type="match status" value="1"/>
</dbReference>
<dbReference type="Ensembl" id="ENSTGUT00000031418.1">
    <property type="protein sequence ID" value="ENSTGUP00000031601.1"/>
    <property type="gene ID" value="ENSTGUG00000013276.2"/>
</dbReference>
<dbReference type="GO" id="GO:0140031">
    <property type="term" value="F:phosphorylation-dependent protein binding"/>
    <property type="evidence" value="ECO:0007669"/>
    <property type="project" value="Ensembl"/>
</dbReference>
<dbReference type="InterPro" id="IPR016130">
    <property type="entry name" value="Tyr_Pase_AS"/>
</dbReference>
<name>A0A674HAG0_TAEGU</name>
<sequence>MHVKSQPLCAKGRDPKIIGAMGRKDAKGEAEVYAKQPGAAEWMAQSASCSRSRACPLCTGSWPAALHSGPEIKAPVQEKVDGEGLNGLTQFQERYMASSQEAQEQFGIGCPSTDLRLPFPFQRKLIFPLCFLGCFGGSHLAASSFSLHNGEVRGSERFVCVRNGTREVGWMRAGMVLEAVSLMGTVRRLEEASGRKGCCCWISPRDADRGPFFTLQISTVLPGLFYSLGLAFIFSGRWFHRDLSGLEAEALLKGRGVHGSFLARPSRRNQGDFSLSVRVGDQVTHIRIQNTGDFYDLYGGEKFATLSELVEYYTQQQGSLQDKDGTIIDLRYPLNCSDPTTERWYHGHLSGPAAESLLQAKATPWTFLVRESLSKPGDFVLSVLTDQPKPGSDAPAGATGASGTRLKVTHIKIMCENGRYTVGGAEMFDSLTDLVEHFKKIGIEEMSGSFVYLKQPYYATRVNAADIENRVQELNKKTSLSEETSKAGFWEEFDSLQKQEAKHLFDRHEGQRPENKSKNRYKNILPFDHSRVILQGRDPNIPGSDYINANYVKNTLISPDECTKTYIASQGCLDATVNDLWQMVWQENTRIIVMTTREVEKGRNKCVPYWPELGSTKEYGPYLVQNTGEHDALEYKLRHLCMCPKDNGNAVREIWQYQYLSWPDHGVPSEPGGVLSFLDQINQKQESIPNAGPIVVHCSAGIGRTGTIIVIDMIVETISTKGLDCDIDIQKTIQMVRAQRSGMVQTEAQYKFIYMAICQFIEATKKKLEVIQSQKGKPNECEYGNIAYPPAARNVHPKVSRKPSKQKEESTVYENLGKKEEKVRKQRSSEKKLKGSLKKK</sequence>
<dbReference type="PROSITE" id="PS50056">
    <property type="entry name" value="TYR_PHOSPHATASE_2"/>
    <property type="match status" value="1"/>
</dbReference>
<dbReference type="PRINTS" id="PR00401">
    <property type="entry name" value="SH2DOMAIN"/>
</dbReference>
<dbReference type="FunFam" id="3.30.505.10:FF:000018">
    <property type="entry name" value="Tyrosine-protein phosphatase non-receptor type"/>
    <property type="match status" value="1"/>
</dbReference>
<dbReference type="GO" id="GO:0045766">
    <property type="term" value="P:positive regulation of angiogenesis"/>
    <property type="evidence" value="ECO:0007669"/>
    <property type="project" value="Ensembl"/>
</dbReference>
<dbReference type="PANTHER" id="PTHR46257">
    <property type="entry name" value="TYROSINE-PROTEIN PHOSPHATASE CORKSCREW"/>
    <property type="match status" value="1"/>
</dbReference>
<dbReference type="SMART" id="SM00194">
    <property type="entry name" value="PTPc"/>
    <property type="match status" value="1"/>
</dbReference>
<dbReference type="CDD" id="cd10340">
    <property type="entry name" value="SH2_N-SH2_SHP_like"/>
    <property type="match status" value="1"/>
</dbReference>
<dbReference type="Proteomes" id="UP000007754">
    <property type="component" value="Chromosome 1"/>
</dbReference>
<dbReference type="GO" id="GO:0106015">
    <property type="term" value="P:negative regulation of inflammatory response to wounding"/>
    <property type="evidence" value="ECO:0007669"/>
    <property type="project" value="Ensembl"/>
</dbReference>
<feature type="transmembrane region" description="Helical" evidence="13">
    <location>
        <begin position="125"/>
        <end position="147"/>
    </location>
</feature>
<dbReference type="GO" id="GO:0032715">
    <property type="term" value="P:negative regulation of interleukin-6 production"/>
    <property type="evidence" value="ECO:0007669"/>
    <property type="project" value="Ensembl"/>
</dbReference>
<keyword evidence="4" id="KW-0963">Cytoplasm</keyword>
<dbReference type="CDD" id="cd14606">
    <property type="entry name" value="PTPc-N6"/>
    <property type="match status" value="1"/>
</dbReference>
<feature type="compositionally biased region" description="Basic residues" evidence="12">
    <location>
        <begin position="795"/>
        <end position="804"/>
    </location>
</feature>
<keyword evidence="9 11" id="KW-0727">SH2 domain</keyword>
<dbReference type="PROSITE" id="PS50001">
    <property type="entry name" value="SH2"/>
    <property type="match status" value="2"/>
</dbReference>
<evidence type="ECO:0000256" key="6">
    <source>
        <dbReference type="ARBA" id="ARBA00022737"/>
    </source>
</evidence>
<dbReference type="GO" id="GO:0042267">
    <property type="term" value="P:natural killer cell mediated cytotoxicity"/>
    <property type="evidence" value="ECO:0007669"/>
    <property type="project" value="Ensembl"/>
</dbReference>
<dbReference type="GO" id="GO:0035855">
    <property type="term" value="P:megakaryocyte development"/>
    <property type="evidence" value="ECO:0007669"/>
    <property type="project" value="Ensembl"/>
</dbReference>
<keyword evidence="18" id="KW-1185">Reference proteome</keyword>
<dbReference type="GO" id="GO:0033630">
    <property type="term" value="P:positive regulation of cell adhesion mediated by integrin"/>
    <property type="evidence" value="ECO:0007669"/>
    <property type="project" value="Ensembl"/>
</dbReference>
<dbReference type="GO" id="GO:0070372">
    <property type="term" value="P:regulation of ERK1 and ERK2 cascade"/>
    <property type="evidence" value="ECO:0007669"/>
    <property type="project" value="Ensembl"/>
</dbReference>
<dbReference type="GO" id="GO:0032720">
    <property type="term" value="P:negative regulation of tumor necrosis factor production"/>
    <property type="evidence" value="ECO:0007669"/>
    <property type="project" value="Ensembl"/>
</dbReference>
<evidence type="ECO:0000256" key="1">
    <source>
        <dbReference type="ARBA" id="ARBA00004496"/>
    </source>
</evidence>
<dbReference type="Gene3D" id="3.30.505.10">
    <property type="entry name" value="SH2 domain"/>
    <property type="match status" value="2"/>
</dbReference>
<dbReference type="GeneTree" id="ENSGT00940000159480"/>
<dbReference type="GO" id="GO:0042169">
    <property type="term" value="F:SH2 domain binding"/>
    <property type="evidence" value="ECO:0007669"/>
    <property type="project" value="Ensembl"/>
</dbReference>
<dbReference type="InterPro" id="IPR000387">
    <property type="entry name" value="Tyr_Pase_dom"/>
</dbReference>
<proteinExistence type="inferred from homology"/>
<dbReference type="Gene3D" id="3.90.190.10">
    <property type="entry name" value="Protein tyrosine phosphatase superfamily"/>
    <property type="match status" value="1"/>
</dbReference>
<dbReference type="AlphaFoldDB" id="A0A674HAG0"/>
<dbReference type="GO" id="GO:0050853">
    <property type="term" value="P:B cell receptor signaling pathway"/>
    <property type="evidence" value="ECO:0007669"/>
    <property type="project" value="Ensembl"/>
</dbReference>
<dbReference type="InterPro" id="IPR003595">
    <property type="entry name" value="Tyr_Pase_cat"/>
</dbReference>
<dbReference type="GO" id="GO:0017124">
    <property type="term" value="F:SH3 domain binding"/>
    <property type="evidence" value="ECO:0007669"/>
    <property type="project" value="Ensembl"/>
</dbReference>
<feature type="domain" description="SH2" evidence="14">
    <location>
        <begin position="344"/>
        <end position="457"/>
    </location>
</feature>
<dbReference type="GO" id="GO:0042130">
    <property type="term" value="P:negative regulation of T cell proliferation"/>
    <property type="evidence" value="ECO:0007669"/>
    <property type="project" value="Ensembl"/>
</dbReference>
<dbReference type="GO" id="GO:0090594">
    <property type="term" value="P:inflammatory response to wounding"/>
    <property type="evidence" value="ECO:0007669"/>
    <property type="project" value="Ensembl"/>
</dbReference>
<dbReference type="SMART" id="SM00252">
    <property type="entry name" value="SH2"/>
    <property type="match status" value="2"/>
</dbReference>
<dbReference type="InParanoid" id="A0A674HAG0"/>
<evidence type="ECO:0000256" key="11">
    <source>
        <dbReference type="PROSITE-ProRule" id="PRU00191"/>
    </source>
</evidence>
<dbReference type="GO" id="GO:0045577">
    <property type="term" value="P:regulation of B cell differentiation"/>
    <property type="evidence" value="ECO:0007669"/>
    <property type="project" value="Ensembl"/>
</dbReference>
<dbReference type="GO" id="GO:0005001">
    <property type="term" value="F:transmembrane receptor protein tyrosine phosphatase activity"/>
    <property type="evidence" value="ECO:0007669"/>
    <property type="project" value="Ensembl"/>
</dbReference>
<dbReference type="GO" id="GO:0008284">
    <property type="term" value="P:positive regulation of cell population proliferation"/>
    <property type="evidence" value="ECO:0007669"/>
    <property type="project" value="Ensembl"/>
</dbReference>
<evidence type="ECO:0000256" key="4">
    <source>
        <dbReference type="ARBA" id="ARBA00022490"/>
    </source>
</evidence>
<dbReference type="GO" id="GO:1905867">
    <property type="term" value="P:epididymis development"/>
    <property type="evidence" value="ECO:0007669"/>
    <property type="project" value="Ensembl"/>
</dbReference>
<dbReference type="SUPFAM" id="SSF55550">
    <property type="entry name" value="SH2 domain"/>
    <property type="match status" value="2"/>
</dbReference>
<evidence type="ECO:0000256" key="7">
    <source>
        <dbReference type="ARBA" id="ARBA00022801"/>
    </source>
</evidence>
<dbReference type="PROSITE" id="PS50055">
    <property type="entry name" value="TYR_PHOSPHATASE_PTP"/>
    <property type="match status" value="1"/>
</dbReference>
<dbReference type="SUPFAM" id="SSF52799">
    <property type="entry name" value="(Phosphotyrosine protein) phosphatases II"/>
    <property type="match status" value="1"/>
</dbReference>
<dbReference type="GO" id="GO:0160162">
    <property type="term" value="P:CD27 signaling pathway"/>
    <property type="evidence" value="ECO:0007669"/>
    <property type="project" value="Ensembl"/>
</dbReference>
<dbReference type="GO" id="GO:0070527">
    <property type="term" value="P:platelet aggregation"/>
    <property type="evidence" value="ECO:0007669"/>
    <property type="project" value="Ensembl"/>
</dbReference>
<protein>
    <recommendedName>
        <fullName evidence="3">protein-tyrosine-phosphatase</fullName>
        <ecNumber evidence="3">3.1.3.48</ecNumber>
    </recommendedName>
</protein>
<dbReference type="GO" id="GO:0005911">
    <property type="term" value="C:cell-cell junction"/>
    <property type="evidence" value="ECO:0007669"/>
    <property type="project" value="Ensembl"/>
</dbReference>
<dbReference type="CDD" id="cd09931">
    <property type="entry name" value="SH2_C-SH2_SHP_like"/>
    <property type="match status" value="1"/>
</dbReference>
<evidence type="ECO:0000256" key="8">
    <source>
        <dbReference type="ARBA" id="ARBA00022912"/>
    </source>
</evidence>
<dbReference type="GO" id="GO:0045824">
    <property type="term" value="P:negative regulation of innate immune response"/>
    <property type="evidence" value="ECO:0007669"/>
    <property type="project" value="Ensembl"/>
</dbReference>
<dbReference type="GO" id="GO:0005654">
    <property type="term" value="C:nucleoplasm"/>
    <property type="evidence" value="ECO:0007669"/>
    <property type="project" value="Ensembl"/>
</dbReference>
<dbReference type="InterPro" id="IPR000242">
    <property type="entry name" value="PTP_cat"/>
</dbReference>
<dbReference type="GO" id="GO:0051279">
    <property type="term" value="P:regulation of release of sequestered calcium ion into cytosol"/>
    <property type="evidence" value="ECO:0007669"/>
    <property type="project" value="Ensembl"/>
</dbReference>
<evidence type="ECO:0000256" key="10">
    <source>
        <dbReference type="ARBA" id="ARBA00051722"/>
    </source>
</evidence>
<dbReference type="GO" id="GO:0002753">
    <property type="term" value="P:cytoplasmic pattern recognition receptor signaling pathway"/>
    <property type="evidence" value="ECO:0007669"/>
    <property type="project" value="Ensembl"/>
</dbReference>
<keyword evidence="13" id="KW-1133">Transmembrane helix</keyword>
<dbReference type="InterPro" id="IPR052123">
    <property type="entry name" value="Non-rcpt_Tyr_Phosphatase"/>
</dbReference>
<reference evidence="17 18" key="1">
    <citation type="journal article" date="2010" name="Nature">
        <title>The genome of a songbird.</title>
        <authorList>
            <person name="Warren W.C."/>
            <person name="Clayton D.F."/>
            <person name="Ellegren H."/>
            <person name="Arnold A.P."/>
            <person name="Hillier L.W."/>
            <person name="Kunstner A."/>
            <person name="Searle S."/>
            <person name="White S."/>
            <person name="Vilella A.J."/>
            <person name="Fairley S."/>
            <person name="Heger A."/>
            <person name="Kong L."/>
            <person name="Ponting C.P."/>
            <person name="Jarvis E.D."/>
            <person name="Mello C.V."/>
            <person name="Minx P."/>
            <person name="Lovell P."/>
            <person name="Velho T.A."/>
            <person name="Ferris M."/>
            <person name="Balakrishnan C.N."/>
            <person name="Sinha S."/>
            <person name="Blatti C."/>
            <person name="London S.E."/>
            <person name="Li Y."/>
            <person name="Lin Y.C."/>
            <person name="George J."/>
            <person name="Sweedler J."/>
            <person name="Southey B."/>
            <person name="Gunaratne P."/>
            <person name="Watson M."/>
            <person name="Nam K."/>
            <person name="Backstrom N."/>
            <person name="Smeds L."/>
            <person name="Nabholz B."/>
            <person name="Itoh Y."/>
            <person name="Whitney O."/>
            <person name="Pfenning A.R."/>
            <person name="Howard J."/>
            <person name="Volker M."/>
            <person name="Skinner B.M."/>
            <person name="Griffin D.K."/>
            <person name="Ye L."/>
            <person name="McLaren W.M."/>
            <person name="Flicek P."/>
            <person name="Quesada V."/>
            <person name="Velasco G."/>
            <person name="Lopez-Otin C."/>
            <person name="Puente X.S."/>
            <person name="Olender T."/>
            <person name="Lancet D."/>
            <person name="Smit A.F."/>
            <person name="Hubley R."/>
            <person name="Konkel M.K."/>
            <person name="Walker J.A."/>
            <person name="Batzer M.A."/>
            <person name="Gu W."/>
            <person name="Pollock D.D."/>
            <person name="Chen L."/>
            <person name="Cheng Z."/>
            <person name="Eichler E.E."/>
            <person name="Stapley J."/>
            <person name="Slate J."/>
            <person name="Ekblom R."/>
            <person name="Birkhead T."/>
            <person name="Burke T."/>
            <person name="Burt D."/>
            <person name="Scharff C."/>
            <person name="Adam I."/>
            <person name="Richard H."/>
            <person name="Sultan M."/>
            <person name="Soldatov A."/>
            <person name="Lehrach H."/>
            <person name="Edwards S.V."/>
            <person name="Yang S.P."/>
            <person name="Li X."/>
            <person name="Graves T."/>
            <person name="Fulton L."/>
            <person name="Nelson J."/>
            <person name="Chinwalla A."/>
            <person name="Hou S."/>
            <person name="Mardis E.R."/>
            <person name="Wilson R.K."/>
        </authorList>
    </citation>
    <scope>NUCLEOTIDE SEQUENCE [LARGE SCALE GENOMIC DNA]</scope>
</reference>
<dbReference type="GO" id="GO:0050852">
    <property type="term" value="P:T cell receptor signaling pathway"/>
    <property type="evidence" value="ECO:0007669"/>
    <property type="project" value="Ensembl"/>
</dbReference>